<evidence type="ECO:0000313" key="8">
    <source>
        <dbReference type="EMBL" id="KAJ3083455.1"/>
    </source>
</evidence>
<evidence type="ECO:0000313" key="9">
    <source>
        <dbReference type="Proteomes" id="UP001211907"/>
    </source>
</evidence>
<evidence type="ECO:0000256" key="4">
    <source>
        <dbReference type="ARBA" id="ARBA00022448"/>
    </source>
</evidence>
<dbReference type="Proteomes" id="UP001211907">
    <property type="component" value="Unassembled WGS sequence"/>
</dbReference>
<dbReference type="GO" id="GO:0005643">
    <property type="term" value="C:nuclear pore"/>
    <property type="evidence" value="ECO:0007669"/>
    <property type="project" value="TreeGrafter"/>
</dbReference>
<keyword evidence="6" id="KW-0653">Protein transport</keyword>
<keyword evidence="9" id="KW-1185">Reference proteome</keyword>
<comment type="caution">
    <text evidence="8">The sequence shown here is derived from an EMBL/GenBank/DDBJ whole genome shotgun (WGS) entry which is preliminary data.</text>
</comment>
<name>A0AAD5SMB0_9FUNG</name>
<accession>A0AAD5SMB0</accession>
<evidence type="ECO:0000256" key="5">
    <source>
        <dbReference type="ARBA" id="ARBA00022490"/>
    </source>
</evidence>
<dbReference type="GO" id="GO:0006611">
    <property type="term" value="P:protein export from nucleus"/>
    <property type="evidence" value="ECO:0007669"/>
    <property type="project" value="TreeGrafter"/>
</dbReference>
<protein>
    <submittedName>
        <fullName evidence="8">Exportin 7</fullName>
    </submittedName>
</protein>
<evidence type="ECO:0000256" key="7">
    <source>
        <dbReference type="ARBA" id="ARBA00023242"/>
    </source>
</evidence>
<dbReference type="InterPro" id="IPR044189">
    <property type="entry name" value="XPO4/7-like"/>
</dbReference>
<dbReference type="GO" id="GO:0005737">
    <property type="term" value="C:cytoplasm"/>
    <property type="evidence" value="ECO:0007669"/>
    <property type="project" value="UniProtKB-SubCell"/>
</dbReference>
<evidence type="ECO:0000256" key="3">
    <source>
        <dbReference type="ARBA" id="ARBA00009466"/>
    </source>
</evidence>
<dbReference type="AlphaFoldDB" id="A0AAD5SMB0"/>
<evidence type="ECO:0000256" key="6">
    <source>
        <dbReference type="ARBA" id="ARBA00022927"/>
    </source>
</evidence>
<dbReference type="GO" id="GO:0005049">
    <property type="term" value="F:nuclear export signal receptor activity"/>
    <property type="evidence" value="ECO:0007669"/>
    <property type="project" value="InterPro"/>
</dbReference>
<dbReference type="PANTHER" id="PTHR12596">
    <property type="entry name" value="EXPORTIN 4,7-RELATED"/>
    <property type="match status" value="1"/>
</dbReference>
<proteinExistence type="inferred from homology"/>
<keyword evidence="7" id="KW-0539">Nucleus</keyword>
<comment type="similarity">
    <text evidence="3">Belongs to the exportin family.</text>
</comment>
<organism evidence="8 9">
    <name type="scientific">Physocladia obscura</name>
    <dbReference type="NCBI Taxonomy" id="109957"/>
    <lineage>
        <taxon>Eukaryota</taxon>
        <taxon>Fungi</taxon>
        <taxon>Fungi incertae sedis</taxon>
        <taxon>Chytridiomycota</taxon>
        <taxon>Chytridiomycota incertae sedis</taxon>
        <taxon>Chytridiomycetes</taxon>
        <taxon>Chytridiales</taxon>
        <taxon>Chytriomycetaceae</taxon>
        <taxon>Physocladia</taxon>
    </lineage>
</organism>
<keyword evidence="5" id="KW-0963">Cytoplasm</keyword>
<keyword evidence="4" id="KW-0813">Transport</keyword>
<dbReference type="PANTHER" id="PTHR12596:SF2">
    <property type="entry name" value="EXPORTIN-7 ISOFORM X1"/>
    <property type="match status" value="1"/>
</dbReference>
<comment type="subcellular location">
    <subcellularLocation>
        <location evidence="2">Cytoplasm</location>
    </subcellularLocation>
    <subcellularLocation>
        <location evidence="1">Nucleus</location>
    </subcellularLocation>
</comment>
<sequence>MDQEALEFLNMFNPQLEQLAVLTNLHAFREPRIRSVIDGLFRDLRGFVSAIELSEAKSSYFVFFTWFYPHMPILLRALEANYDNPVSTTILKFFAEFVLNRAQRL</sequence>
<gene>
    <name evidence="8" type="primary">XPO7_2</name>
    <name evidence="8" type="ORF">HK100_009456</name>
</gene>
<evidence type="ECO:0000256" key="2">
    <source>
        <dbReference type="ARBA" id="ARBA00004496"/>
    </source>
</evidence>
<reference evidence="8" key="1">
    <citation type="submission" date="2020-05" db="EMBL/GenBank/DDBJ databases">
        <title>Phylogenomic resolution of chytrid fungi.</title>
        <authorList>
            <person name="Stajich J.E."/>
            <person name="Amses K."/>
            <person name="Simmons R."/>
            <person name="Seto K."/>
            <person name="Myers J."/>
            <person name="Bonds A."/>
            <person name="Quandt C.A."/>
            <person name="Barry K."/>
            <person name="Liu P."/>
            <person name="Grigoriev I."/>
            <person name="Longcore J.E."/>
            <person name="James T.Y."/>
        </authorList>
    </citation>
    <scope>NUCLEOTIDE SEQUENCE</scope>
    <source>
        <strain evidence="8">JEL0513</strain>
    </source>
</reference>
<evidence type="ECO:0000256" key="1">
    <source>
        <dbReference type="ARBA" id="ARBA00004123"/>
    </source>
</evidence>
<feature type="non-terminal residue" evidence="8">
    <location>
        <position position="1"/>
    </location>
</feature>
<dbReference type="EMBL" id="JADGJH010004860">
    <property type="protein sequence ID" value="KAJ3083455.1"/>
    <property type="molecule type" value="Genomic_DNA"/>
</dbReference>